<evidence type="ECO:0000256" key="7">
    <source>
        <dbReference type="HAMAP-Rule" id="MF_01147"/>
    </source>
</evidence>
<protein>
    <recommendedName>
        <fullName evidence="7">Phosphatidylglycerol--prolipoprotein diacylglyceryl transferase</fullName>
        <ecNumber evidence="7">2.5.1.145</ecNumber>
    </recommendedName>
</protein>
<comment type="subcellular location">
    <subcellularLocation>
        <location evidence="7">Cell membrane</location>
        <topology evidence="7">Multi-pass membrane protein</topology>
    </subcellularLocation>
</comment>
<evidence type="ECO:0000256" key="3">
    <source>
        <dbReference type="ARBA" id="ARBA00022679"/>
    </source>
</evidence>
<keyword evidence="9" id="KW-1185">Reference proteome</keyword>
<evidence type="ECO:0000256" key="1">
    <source>
        <dbReference type="ARBA" id="ARBA00007150"/>
    </source>
</evidence>
<dbReference type="HAMAP" id="MF_01147">
    <property type="entry name" value="Lgt"/>
    <property type="match status" value="1"/>
</dbReference>
<dbReference type="GO" id="GO:0005886">
    <property type="term" value="C:plasma membrane"/>
    <property type="evidence" value="ECO:0007669"/>
    <property type="project" value="UniProtKB-SubCell"/>
</dbReference>
<feature type="binding site" evidence="7">
    <location>
        <position position="132"/>
    </location>
    <ligand>
        <name>a 1,2-diacyl-sn-glycero-3-phospho-(1'-sn-glycerol)</name>
        <dbReference type="ChEBI" id="CHEBI:64716"/>
    </ligand>
</feature>
<evidence type="ECO:0000256" key="5">
    <source>
        <dbReference type="ARBA" id="ARBA00022989"/>
    </source>
</evidence>
<keyword evidence="6 7" id="KW-0472">Membrane</keyword>
<evidence type="ECO:0000256" key="4">
    <source>
        <dbReference type="ARBA" id="ARBA00022692"/>
    </source>
</evidence>
<keyword evidence="4 7" id="KW-0812">Transmembrane</keyword>
<dbReference type="AlphaFoldDB" id="A0A0S6W4F1"/>
<name>A0A0S6W4F1_9BACT</name>
<dbReference type="GO" id="GO:0042158">
    <property type="term" value="P:lipoprotein biosynthetic process"/>
    <property type="evidence" value="ECO:0007669"/>
    <property type="project" value="UniProtKB-UniRule"/>
</dbReference>
<reference evidence="8" key="1">
    <citation type="journal article" date="2015" name="PeerJ">
        <title>First genomic representation of candidate bacterial phylum KSB3 points to enhanced environmental sensing as a trigger of wastewater bulking.</title>
        <authorList>
            <person name="Sekiguchi Y."/>
            <person name="Ohashi A."/>
            <person name="Parks D.H."/>
            <person name="Yamauchi T."/>
            <person name="Tyson G.W."/>
            <person name="Hugenholtz P."/>
        </authorList>
    </citation>
    <scope>NUCLEOTIDE SEQUENCE [LARGE SCALE GENOMIC DNA]</scope>
</reference>
<keyword evidence="3 7" id="KW-0808">Transferase</keyword>
<evidence type="ECO:0000313" key="8">
    <source>
        <dbReference type="EMBL" id="GAK52979.1"/>
    </source>
</evidence>
<comment type="function">
    <text evidence="7">Catalyzes the transfer of the diacylglyceryl group from phosphatidylglycerol to the sulfhydryl group of the N-terminal cysteine of a prolipoprotein, the first step in the formation of mature lipoproteins.</text>
</comment>
<comment type="similarity">
    <text evidence="1 7">Belongs to the Lgt family.</text>
</comment>
<dbReference type="Pfam" id="PF01790">
    <property type="entry name" value="LGT"/>
    <property type="match status" value="1"/>
</dbReference>
<dbReference type="PANTHER" id="PTHR30589:SF0">
    <property type="entry name" value="PHOSPHATIDYLGLYCEROL--PROLIPOPROTEIN DIACYLGLYCERYL TRANSFERASE"/>
    <property type="match status" value="1"/>
</dbReference>
<feature type="transmembrane region" description="Helical" evidence="7">
    <location>
        <begin position="13"/>
        <end position="30"/>
    </location>
</feature>
<dbReference type="PANTHER" id="PTHR30589">
    <property type="entry name" value="PROLIPOPROTEIN DIACYLGLYCERYL TRANSFERASE"/>
    <property type="match status" value="1"/>
</dbReference>
<feature type="transmembrane region" description="Helical" evidence="7">
    <location>
        <begin position="50"/>
        <end position="69"/>
    </location>
</feature>
<comment type="pathway">
    <text evidence="7">Protein modification; lipoprotein biosynthesis (diacylglyceryl transfer).</text>
</comment>
<accession>A0A0S6W4F1</accession>
<dbReference type="HOGENOM" id="CLU_013386_1_2_0"/>
<evidence type="ECO:0000256" key="2">
    <source>
        <dbReference type="ARBA" id="ARBA00022475"/>
    </source>
</evidence>
<evidence type="ECO:0000256" key="6">
    <source>
        <dbReference type="ARBA" id="ARBA00023136"/>
    </source>
</evidence>
<feature type="transmembrane region" description="Helical" evidence="7">
    <location>
        <begin position="89"/>
        <end position="106"/>
    </location>
</feature>
<sequence length="263" mass="30434">MHPILFELGPLQIRYYGLMYAIAILCGLPLIQREIRRKQILITEDQTMNFVMLCVLGGIVGARLYYVFFNWDAYRNNWWEIVKVWHGGLAIHGGVIGGTLVGWWLVTRHHIPFWRMADVVAPALILGQTFGRFGNFMNGDAHGIPTTMPWGIIFPPESIAGREFPDTPIHPVMLYEMGLNFCIFLLLWNIRKKPYKRDGLIACLYIGLYSIDRFFVSFFRADNLKFEQLSVPHIISILLIVLAGWLIVRGRLWEQIPETLEKK</sequence>
<dbReference type="EC" id="2.5.1.145" evidence="7"/>
<dbReference type="NCBIfam" id="TIGR00544">
    <property type="entry name" value="lgt"/>
    <property type="match status" value="1"/>
</dbReference>
<gene>
    <name evidence="7" type="primary">lgt</name>
    <name evidence="8" type="ORF">U14_04238</name>
</gene>
<keyword evidence="5 7" id="KW-1133">Transmembrane helix</keyword>
<dbReference type="STRING" id="1499966.U14_04238"/>
<keyword evidence="2 7" id="KW-1003">Cell membrane</keyword>
<comment type="catalytic activity">
    <reaction evidence="7">
        <text>L-cysteinyl-[prolipoprotein] + a 1,2-diacyl-sn-glycero-3-phospho-(1'-sn-glycerol) = an S-1,2-diacyl-sn-glyceryl-L-cysteinyl-[prolipoprotein] + sn-glycerol 1-phosphate + H(+)</text>
        <dbReference type="Rhea" id="RHEA:56712"/>
        <dbReference type="Rhea" id="RHEA-COMP:14679"/>
        <dbReference type="Rhea" id="RHEA-COMP:14680"/>
        <dbReference type="ChEBI" id="CHEBI:15378"/>
        <dbReference type="ChEBI" id="CHEBI:29950"/>
        <dbReference type="ChEBI" id="CHEBI:57685"/>
        <dbReference type="ChEBI" id="CHEBI:64716"/>
        <dbReference type="ChEBI" id="CHEBI:140658"/>
        <dbReference type="EC" id="2.5.1.145"/>
    </reaction>
</comment>
<dbReference type="GO" id="GO:0008961">
    <property type="term" value="F:phosphatidylglycerol-prolipoprotein diacylglyceryl transferase activity"/>
    <property type="evidence" value="ECO:0007669"/>
    <property type="project" value="UniProtKB-UniRule"/>
</dbReference>
<feature type="transmembrane region" description="Helical" evidence="7">
    <location>
        <begin position="200"/>
        <end position="219"/>
    </location>
</feature>
<proteinExistence type="inferred from homology"/>
<organism evidence="8">
    <name type="scientific">Candidatus Moduliflexus flocculans</name>
    <dbReference type="NCBI Taxonomy" id="1499966"/>
    <lineage>
        <taxon>Bacteria</taxon>
        <taxon>Candidatus Moduliflexota</taxon>
        <taxon>Candidatus Moduliflexia</taxon>
        <taxon>Candidatus Moduliflexales</taxon>
        <taxon>Candidatus Moduliflexaceae</taxon>
    </lineage>
</organism>
<dbReference type="Proteomes" id="UP000030700">
    <property type="component" value="Unassembled WGS sequence"/>
</dbReference>
<evidence type="ECO:0000313" key="9">
    <source>
        <dbReference type="Proteomes" id="UP000030700"/>
    </source>
</evidence>
<dbReference type="EMBL" id="DF820459">
    <property type="protein sequence ID" value="GAK52979.1"/>
    <property type="molecule type" value="Genomic_DNA"/>
</dbReference>
<feature type="transmembrane region" description="Helical" evidence="7">
    <location>
        <begin position="231"/>
        <end position="248"/>
    </location>
</feature>
<dbReference type="UniPathway" id="UPA00664"/>
<keyword evidence="8" id="KW-0449">Lipoprotein</keyword>
<dbReference type="InterPro" id="IPR001640">
    <property type="entry name" value="Lgt"/>
</dbReference>